<dbReference type="InterPro" id="IPR029033">
    <property type="entry name" value="His_PPase_superfam"/>
</dbReference>
<dbReference type="AlphaFoldDB" id="A0A6J6CX05"/>
<evidence type="ECO:0000313" key="1">
    <source>
        <dbReference type="EMBL" id="CAB4556110.1"/>
    </source>
</evidence>
<dbReference type="GO" id="GO:0016791">
    <property type="term" value="F:phosphatase activity"/>
    <property type="evidence" value="ECO:0007669"/>
    <property type="project" value="TreeGrafter"/>
</dbReference>
<sequence length="192" mass="21286">MLRHGQSEWNALGRWQGQADIELTDLGYEQARRAAQKLGMFDAIASSDLRRSRITATYIAEGLGIGLLDADPRFRETDVGEWQGLTHDQIERDWPGYLEAHNRPPGFESDISIVTRVTAALVDLAEQFPGGEVLVVAHAGVIRVMRRAHRVGDSRIPNLGGCEFIVWPDATEVITVGDVVELFEHGEIGEEL</sequence>
<dbReference type="SMART" id="SM00855">
    <property type="entry name" value="PGAM"/>
    <property type="match status" value="1"/>
</dbReference>
<name>A0A6J6CX05_9ZZZZ</name>
<dbReference type="PANTHER" id="PTHR48100">
    <property type="entry name" value="BROAD-SPECIFICITY PHOSPHATASE YOR283W-RELATED"/>
    <property type="match status" value="1"/>
</dbReference>
<dbReference type="SUPFAM" id="SSF53254">
    <property type="entry name" value="Phosphoglycerate mutase-like"/>
    <property type="match status" value="1"/>
</dbReference>
<dbReference type="EMBL" id="CAEZTI010000005">
    <property type="protein sequence ID" value="CAB4556110.1"/>
    <property type="molecule type" value="Genomic_DNA"/>
</dbReference>
<dbReference type="InterPro" id="IPR013078">
    <property type="entry name" value="His_Pase_superF_clade-1"/>
</dbReference>
<dbReference type="Gene3D" id="3.40.50.1240">
    <property type="entry name" value="Phosphoglycerate mutase-like"/>
    <property type="match status" value="1"/>
</dbReference>
<protein>
    <submittedName>
        <fullName evidence="1">Unannotated protein</fullName>
    </submittedName>
</protein>
<dbReference type="PANTHER" id="PTHR48100:SF62">
    <property type="entry name" value="GLUCOSYL-3-PHOSPHOGLYCERATE PHOSPHATASE"/>
    <property type="match status" value="1"/>
</dbReference>
<dbReference type="Pfam" id="PF00300">
    <property type="entry name" value="His_Phos_1"/>
    <property type="match status" value="1"/>
</dbReference>
<dbReference type="InterPro" id="IPR001345">
    <property type="entry name" value="PG/BPGM_mutase_AS"/>
</dbReference>
<gene>
    <name evidence="1" type="ORF">UFOPK1619_00066</name>
</gene>
<reference evidence="1" key="1">
    <citation type="submission" date="2020-05" db="EMBL/GenBank/DDBJ databases">
        <authorList>
            <person name="Chiriac C."/>
            <person name="Salcher M."/>
            <person name="Ghai R."/>
            <person name="Kavagutti S V."/>
        </authorList>
    </citation>
    <scope>NUCLEOTIDE SEQUENCE</scope>
</reference>
<accession>A0A6J6CX05</accession>
<proteinExistence type="predicted"/>
<organism evidence="1">
    <name type="scientific">freshwater metagenome</name>
    <dbReference type="NCBI Taxonomy" id="449393"/>
    <lineage>
        <taxon>unclassified sequences</taxon>
        <taxon>metagenomes</taxon>
        <taxon>ecological metagenomes</taxon>
    </lineage>
</organism>
<dbReference type="InterPro" id="IPR050275">
    <property type="entry name" value="PGM_Phosphatase"/>
</dbReference>
<dbReference type="GO" id="GO:0005737">
    <property type="term" value="C:cytoplasm"/>
    <property type="evidence" value="ECO:0007669"/>
    <property type="project" value="TreeGrafter"/>
</dbReference>
<dbReference type="CDD" id="cd07067">
    <property type="entry name" value="HP_PGM_like"/>
    <property type="match status" value="1"/>
</dbReference>
<dbReference type="PROSITE" id="PS00175">
    <property type="entry name" value="PG_MUTASE"/>
    <property type="match status" value="1"/>
</dbReference>